<dbReference type="Pfam" id="PF03140">
    <property type="entry name" value="DUF247"/>
    <property type="match status" value="2"/>
</dbReference>
<sequence length="151" mass="17652">MVLGNTKYNVADVQKELRSVNEEAYEPQLIAIGPYHYGKVHLPAMEDHKMRYLQGFLQQEPLSFDHDEFVEMMLIDGCFIIEFICKMVEFDVQEPIVGSGHMYIRLMLDLLLLENQLPFFILLELLVTSNVISNPKINFTRLILKAYKHFL</sequence>
<proteinExistence type="predicted"/>
<dbReference type="AlphaFoldDB" id="A0A2C9W7V1"/>
<dbReference type="EMBL" id="CM004389">
    <property type="protein sequence ID" value="OAY55412.1"/>
    <property type="molecule type" value="Genomic_DNA"/>
</dbReference>
<dbReference type="STRING" id="3983.A0A2C9W7V1"/>
<accession>A0A2C9W7V1</accession>
<gene>
    <name evidence="1" type="ORF">MANES_03G152000</name>
</gene>
<name>A0A2C9W7V1_MANES</name>
<dbReference type="PANTHER" id="PTHR31170">
    <property type="entry name" value="BNAC04G53230D PROTEIN"/>
    <property type="match status" value="1"/>
</dbReference>
<reference evidence="1" key="1">
    <citation type="submission" date="2016-02" db="EMBL/GenBank/DDBJ databases">
        <title>WGS assembly of Manihot esculenta.</title>
        <authorList>
            <person name="Bredeson J.V."/>
            <person name="Prochnik S.E."/>
            <person name="Lyons J.B."/>
            <person name="Schmutz J."/>
            <person name="Grimwood J."/>
            <person name="Vrebalov J."/>
            <person name="Bart R.S."/>
            <person name="Amuge T."/>
            <person name="Ferguson M.E."/>
            <person name="Green R."/>
            <person name="Putnam N."/>
            <person name="Stites J."/>
            <person name="Rounsley S."/>
            <person name="Rokhsar D.S."/>
        </authorList>
    </citation>
    <scope>NUCLEOTIDE SEQUENCE [LARGE SCALE GENOMIC DNA]</scope>
    <source>
        <tissue evidence="1">Leaf</tissue>
    </source>
</reference>
<organism evidence="1">
    <name type="scientific">Manihot esculenta</name>
    <name type="common">Cassava</name>
    <name type="synonym">Jatropha manihot</name>
    <dbReference type="NCBI Taxonomy" id="3983"/>
    <lineage>
        <taxon>Eukaryota</taxon>
        <taxon>Viridiplantae</taxon>
        <taxon>Streptophyta</taxon>
        <taxon>Embryophyta</taxon>
        <taxon>Tracheophyta</taxon>
        <taxon>Spermatophyta</taxon>
        <taxon>Magnoliopsida</taxon>
        <taxon>eudicotyledons</taxon>
        <taxon>Gunneridae</taxon>
        <taxon>Pentapetalae</taxon>
        <taxon>rosids</taxon>
        <taxon>fabids</taxon>
        <taxon>Malpighiales</taxon>
        <taxon>Euphorbiaceae</taxon>
        <taxon>Crotonoideae</taxon>
        <taxon>Manihoteae</taxon>
        <taxon>Manihot</taxon>
    </lineage>
</organism>
<evidence type="ECO:0000313" key="1">
    <source>
        <dbReference type="EMBL" id="OAY55412.1"/>
    </source>
</evidence>
<protein>
    <submittedName>
        <fullName evidence="1">Uncharacterized protein</fullName>
    </submittedName>
</protein>
<dbReference type="InterPro" id="IPR004158">
    <property type="entry name" value="DUF247_pln"/>
</dbReference>